<keyword evidence="1" id="KW-0812">Transmembrane</keyword>
<dbReference type="AlphaFoldDB" id="A0A1V6QID6"/>
<comment type="caution">
    <text evidence="2">The sequence shown here is derived from an EMBL/GenBank/DDBJ whole genome shotgun (WGS) entry which is preliminary data.</text>
</comment>
<protein>
    <submittedName>
        <fullName evidence="2">Uncharacterized protein</fullName>
    </submittedName>
</protein>
<feature type="transmembrane region" description="Helical" evidence="1">
    <location>
        <begin position="21"/>
        <end position="39"/>
    </location>
</feature>
<sequence>MAICNLAFQFANKEMEPTPRALVYLWTGVLINVASYGLASCPVQAENQDLT</sequence>
<keyword evidence="1" id="KW-1133">Transmembrane helix</keyword>
<evidence type="ECO:0000313" key="3">
    <source>
        <dbReference type="Proteomes" id="UP000191672"/>
    </source>
</evidence>
<keyword evidence="3" id="KW-1185">Reference proteome</keyword>
<dbReference type="Proteomes" id="UP000191672">
    <property type="component" value="Unassembled WGS sequence"/>
</dbReference>
<proteinExistence type="predicted"/>
<organism evidence="2 3">
    <name type="scientific">Penicillium antarcticum</name>
    <dbReference type="NCBI Taxonomy" id="416450"/>
    <lineage>
        <taxon>Eukaryota</taxon>
        <taxon>Fungi</taxon>
        <taxon>Dikarya</taxon>
        <taxon>Ascomycota</taxon>
        <taxon>Pezizomycotina</taxon>
        <taxon>Eurotiomycetes</taxon>
        <taxon>Eurotiomycetidae</taxon>
        <taxon>Eurotiales</taxon>
        <taxon>Aspergillaceae</taxon>
        <taxon>Penicillium</taxon>
    </lineage>
</organism>
<keyword evidence="1" id="KW-0472">Membrane</keyword>
<evidence type="ECO:0000256" key="1">
    <source>
        <dbReference type="SAM" id="Phobius"/>
    </source>
</evidence>
<gene>
    <name evidence="2" type="ORF">PENANT_c003G05148</name>
</gene>
<accession>A0A1V6QID6</accession>
<dbReference type="EMBL" id="MDYN01000003">
    <property type="protein sequence ID" value="OQD88965.1"/>
    <property type="molecule type" value="Genomic_DNA"/>
</dbReference>
<evidence type="ECO:0000313" key="2">
    <source>
        <dbReference type="EMBL" id="OQD88965.1"/>
    </source>
</evidence>
<reference evidence="3" key="1">
    <citation type="journal article" date="2017" name="Nat. Microbiol.">
        <title>Global analysis of biosynthetic gene clusters reveals vast potential of secondary metabolite production in Penicillium species.</title>
        <authorList>
            <person name="Nielsen J.C."/>
            <person name="Grijseels S."/>
            <person name="Prigent S."/>
            <person name="Ji B."/>
            <person name="Dainat J."/>
            <person name="Nielsen K.F."/>
            <person name="Frisvad J.C."/>
            <person name="Workman M."/>
            <person name="Nielsen J."/>
        </authorList>
    </citation>
    <scope>NUCLEOTIDE SEQUENCE [LARGE SCALE GENOMIC DNA]</scope>
    <source>
        <strain evidence="3">IBT 31811</strain>
    </source>
</reference>
<name>A0A1V6QID6_9EURO</name>